<reference evidence="2" key="1">
    <citation type="submission" date="2020-01" db="EMBL/GenBank/DDBJ databases">
        <authorList>
            <person name="Yang Y."/>
            <person name="Kwon Y.M."/>
        </authorList>
    </citation>
    <scope>NUCLEOTIDE SEQUENCE</scope>
    <source>
        <strain evidence="2">PG104</strain>
    </source>
</reference>
<accession>A0A8J8SKN1</accession>
<dbReference type="AlphaFoldDB" id="A0A8J8SKN1"/>
<evidence type="ECO:0000313" key="3">
    <source>
        <dbReference type="Proteomes" id="UP000679284"/>
    </source>
</evidence>
<keyword evidence="1" id="KW-0812">Transmembrane</keyword>
<gene>
    <name evidence="2" type="ORF">GR316_04145</name>
</gene>
<protein>
    <recommendedName>
        <fullName evidence="4">AsmA-like C-terminal domain-containing protein</fullName>
    </recommendedName>
</protein>
<proteinExistence type="predicted"/>
<dbReference type="Proteomes" id="UP000679284">
    <property type="component" value="Chromosome"/>
</dbReference>
<evidence type="ECO:0000313" key="2">
    <source>
        <dbReference type="EMBL" id="QUS35533.1"/>
    </source>
</evidence>
<organism evidence="2 3">
    <name type="scientific">Falsirhodobacter algicola</name>
    <dbReference type="NCBI Taxonomy" id="2692330"/>
    <lineage>
        <taxon>Bacteria</taxon>
        <taxon>Pseudomonadati</taxon>
        <taxon>Pseudomonadota</taxon>
        <taxon>Alphaproteobacteria</taxon>
        <taxon>Rhodobacterales</taxon>
        <taxon>Paracoccaceae</taxon>
        <taxon>Falsirhodobacter</taxon>
    </lineage>
</organism>
<sequence length="1088" mass="113933">MTQQGRIVTDGTGQHRRRRRKGLIAAGAVGLLVAAGPVTLAVTGQSVPLPRAVLDMVQRQIDFTLRRAGTVGAQVTVEGVSLTLSPRFRPRVEIAGIGLADREGRPVLHLPEAALTFTRPGWRAPLPRPQAVTLRGAQIDMQRRADGSFDLALGITAGDTPIESYAQMIEEMRRALTVPLMADLRLVEIEGVAIRIRDQRAGHVWELTDGALTLRREDATLHADLSAGLAGTETGRIELTAQTDIDAGTTALSAEVSGIAASDIAAQAAPLAPLAVLDAQVAGQVHTRLDPSGDIAALEAQLDLGTGALRPRPDMRPIPFDAASLALSYDPAAQKVQLTHLNLQGPTLHLAAEGQAYLRDLEAGLPREVLAQLRLRDIALDPYGLFTEPVRFSSGMMDARLRLDPFTVDIGQVALVEGDRVLRGHGHVRADPDGWWLAFDPSLNAIRRDQLLALWPLALVPRTREWLDRNVLEGNLRNVRAAIRIAPGQEPRVSLGYSFAEGDVQVLRTLPPIEGGEGYASIHADRYAMTLRRGHVTPPEGGAVTADGSTLVVPDLRERPIRAEIDLRTDSSVTAALSLLDQPPFRFLSRAGKSADLGQGEATMRTHLSLPIIEEIEPEDVGFEVDGVIRDLVSDRLVPGKTLTAPRMVLHADPSALSVGGAGALGAVPFDARYRLPLNGGDATVSGTATLSPAAAKEFRIDLPDGLLKGEAEGKIDITLPRGAPPEMVLTSDLVGLSGQLASIGWSKPAAEAGELRVQARLGDVPEVEALHLAGGGLDAAGNVVLTADGKLDAVNLSRVRLNGWLDAPVVLTGRGEAAPAVAVTGGTVDLRRLNLPKGAGGGSGDTPVTTRLDRLQVTDDLALTGLRGDFATAGGFHGQFTGQVNGGTAVTGQVGPSAHGTAVNLQSDDAGGVLKSAGFFEKASGGALDLRLAPRAADGEYDGSVEAGGVRITDLPAAVGAVNALSGVGAADQLANGGLLFDRVTAAFRLTPGAIEVTRGAATGTSLGVTAEGVFRLTDKRFFMQGVVSPVWYLNGAGSQNGEGLFGITYTLRGTADDPQIGVNPLSLLTPGPLRDALQGAAPRLAQ</sequence>
<name>A0A8J8SKN1_9RHOB</name>
<dbReference type="RefSeq" id="WP_211784781.1">
    <property type="nucleotide sequence ID" value="NZ_CP047289.1"/>
</dbReference>
<dbReference type="KEGG" id="fap:GR316_04145"/>
<feature type="transmembrane region" description="Helical" evidence="1">
    <location>
        <begin position="23"/>
        <end position="42"/>
    </location>
</feature>
<keyword evidence="1" id="KW-0472">Membrane</keyword>
<keyword evidence="1" id="KW-1133">Transmembrane helix</keyword>
<evidence type="ECO:0008006" key="4">
    <source>
        <dbReference type="Google" id="ProtNLM"/>
    </source>
</evidence>
<evidence type="ECO:0000256" key="1">
    <source>
        <dbReference type="SAM" id="Phobius"/>
    </source>
</evidence>
<dbReference type="EMBL" id="CP047289">
    <property type="protein sequence ID" value="QUS35533.1"/>
    <property type="molecule type" value="Genomic_DNA"/>
</dbReference>
<keyword evidence="3" id="KW-1185">Reference proteome</keyword>